<keyword evidence="2" id="KW-1185">Reference proteome</keyword>
<reference evidence="1 2" key="1">
    <citation type="journal article" date="2012" name="Genome Biol.">
        <title>Genome and low-iron response of an oceanic diatom adapted to chronic iron limitation.</title>
        <authorList>
            <person name="Lommer M."/>
            <person name="Specht M."/>
            <person name="Roy A.S."/>
            <person name="Kraemer L."/>
            <person name="Andreson R."/>
            <person name="Gutowska M.A."/>
            <person name="Wolf J."/>
            <person name="Bergner S.V."/>
            <person name="Schilhabel M.B."/>
            <person name="Klostermeier U.C."/>
            <person name="Beiko R.G."/>
            <person name="Rosenstiel P."/>
            <person name="Hippler M."/>
            <person name="Laroche J."/>
        </authorList>
    </citation>
    <scope>NUCLEOTIDE SEQUENCE [LARGE SCALE GENOMIC DNA]</scope>
    <source>
        <strain evidence="1 2">CCMP1005</strain>
    </source>
</reference>
<protein>
    <submittedName>
        <fullName evidence="1">Uncharacterized protein</fullName>
    </submittedName>
</protein>
<accession>K0T0E8</accession>
<name>K0T0E8_THAOC</name>
<dbReference type="Proteomes" id="UP000266841">
    <property type="component" value="Unassembled WGS sequence"/>
</dbReference>
<organism evidence="1 2">
    <name type="scientific">Thalassiosira oceanica</name>
    <name type="common">Marine diatom</name>
    <dbReference type="NCBI Taxonomy" id="159749"/>
    <lineage>
        <taxon>Eukaryota</taxon>
        <taxon>Sar</taxon>
        <taxon>Stramenopiles</taxon>
        <taxon>Ochrophyta</taxon>
        <taxon>Bacillariophyta</taxon>
        <taxon>Coscinodiscophyceae</taxon>
        <taxon>Thalassiosirophycidae</taxon>
        <taxon>Thalassiosirales</taxon>
        <taxon>Thalassiosiraceae</taxon>
        <taxon>Thalassiosira</taxon>
    </lineage>
</organism>
<evidence type="ECO:0000313" key="2">
    <source>
        <dbReference type="Proteomes" id="UP000266841"/>
    </source>
</evidence>
<dbReference type="AlphaFoldDB" id="K0T0E8"/>
<sequence length="122" mass="13463">MGSSQSRNGILEEPFHLLRRDGRTQTQASTTLLRTLGSLPAGGLALASARQGPCTKSNEGRPNLKRDAAVERYKPKIFNKPRRPIQCPHPQGHLSLVFRSNGFGQRSRTRDVGSLGRNVDFI</sequence>
<evidence type="ECO:0000313" key="1">
    <source>
        <dbReference type="EMBL" id="EJK66731.1"/>
    </source>
</evidence>
<gene>
    <name evidence="1" type="ORF">THAOC_12317</name>
</gene>
<proteinExistence type="predicted"/>
<dbReference type="EMBL" id="AGNL01014386">
    <property type="protein sequence ID" value="EJK66731.1"/>
    <property type="molecule type" value="Genomic_DNA"/>
</dbReference>
<comment type="caution">
    <text evidence="1">The sequence shown here is derived from an EMBL/GenBank/DDBJ whole genome shotgun (WGS) entry which is preliminary data.</text>
</comment>